<organism evidence="1">
    <name type="scientific">marine sediment metagenome</name>
    <dbReference type="NCBI Taxonomy" id="412755"/>
    <lineage>
        <taxon>unclassified sequences</taxon>
        <taxon>metagenomes</taxon>
        <taxon>ecological metagenomes</taxon>
    </lineage>
</organism>
<protein>
    <submittedName>
        <fullName evidence="1">Uncharacterized protein</fullName>
    </submittedName>
</protein>
<sequence>MVWRTLALAAINLGATVRPIDGAYGNPGFEAVVLDGIALSFHRYNGAIDEDRAISKLKAVRGGVKGLVGKAHIIREKTRQPLNQCLAAAFVDVYNTGTGGKKLPGWWNA</sequence>
<proteinExistence type="predicted"/>
<name>A0A0F8WA68_9ZZZZ</name>
<gene>
    <name evidence="1" type="ORF">LCGC14_3094090</name>
</gene>
<accession>A0A0F8WA68</accession>
<comment type="caution">
    <text evidence="1">The sequence shown here is derived from an EMBL/GenBank/DDBJ whole genome shotgun (WGS) entry which is preliminary data.</text>
</comment>
<evidence type="ECO:0000313" key="1">
    <source>
        <dbReference type="EMBL" id="KKK53508.1"/>
    </source>
</evidence>
<dbReference type="EMBL" id="LAZR01066467">
    <property type="protein sequence ID" value="KKK53508.1"/>
    <property type="molecule type" value="Genomic_DNA"/>
</dbReference>
<dbReference type="AlphaFoldDB" id="A0A0F8WA68"/>
<reference evidence="1" key="1">
    <citation type="journal article" date="2015" name="Nature">
        <title>Complex archaea that bridge the gap between prokaryotes and eukaryotes.</title>
        <authorList>
            <person name="Spang A."/>
            <person name="Saw J.H."/>
            <person name="Jorgensen S.L."/>
            <person name="Zaremba-Niedzwiedzka K."/>
            <person name="Martijn J."/>
            <person name="Lind A.E."/>
            <person name="van Eijk R."/>
            <person name="Schleper C."/>
            <person name="Guy L."/>
            <person name="Ettema T.J."/>
        </authorList>
    </citation>
    <scope>NUCLEOTIDE SEQUENCE</scope>
</reference>